<dbReference type="Proteomes" id="UP000198480">
    <property type="component" value="Unassembled WGS sequence"/>
</dbReference>
<protein>
    <submittedName>
        <fullName evidence="2">DNA binding domain-containing protein, excisionase family</fullName>
    </submittedName>
</protein>
<keyword evidence="3" id="KW-1185">Reference proteome</keyword>
<dbReference type="AlphaFoldDB" id="A0A239FPF5"/>
<reference evidence="3" key="1">
    <citation type="submission" date="2017-06" db="EMBL/GenBank/DDBJ databases">
        <authorList>
            <person name="Varghese N."/>
            <person name="Submissions S."/>
        </authorList>
    </citation>
    <scope>NUCLEOTIDE SEQUENCE [LARGE SCALE GENOMIC DNA]</scope>
    <source>
        <strain evidence="3">5C</strain>
    </source>
</reference>
<name>A0A239FPF5_9BACT</name>
<accession>A0A239FPF5</accession>
<dbReference type="InterPro" id="IPR041657">
    <property type="entry name" value="HTH_17"/>
</dbReference>
<dbReference type="RefSeq" id="WP_089241806.1">
    <property type="nucleotide sequence ID" value="NZ_FZOK01000013.1"/>
</dbReference>
<dbReference type="GO" id="GO:0003677">
    <property type="term" value="F:DNA binding"/>
    <property type="evidence" value="ECO:0007669"/>
    <property type="project" value="InterPro"/>
</dbReference>
<gene>
    <name evidence="2" type="ORF">SAMN06295967_11338</name>
</gene>
<feature type="domain" description="Helix-turn-helix" evidence="1">
    <location>
        <begin position="5"/>
        <end position="54"/>
    </location>
</feature>
<proteinExistence type="predicted"/>
<dbReference type="SUPFAM" id="SSF46955">
    <property type="entry name" value="Putative DNA-binding domain"/>
    <property type="match status" value="1"/>
</dbReference>
<evidence type="ECO:0000259" key="1">
    <source>
        <dbReference type="Pfam" id="PF12728"/>
    </source>
</evidence>
<sequence length="69" mass="8042">MENRYMNAKEASTYLGLPIMELYRMSSSSEIPSYKFGGKLLYRKDQLTQLLSQKEEDELFNNQDLNKAA</sequence>
<organism evidence="2 3">
    <name type="scientific">Belliella buryatensis</name>
    <dbReference type="NCBI Taxonomy" id="1500549"/>
    <lineage>
        <taxon>Bacteria</taxon>
        <taxon>Pseudomonadati</taxon>
        <taxon>Bacteroidota</taxon>
        <taxon>Cytophagia</taxon>
        <taxon>Cytophagales</taxon>
        <taxon>Cyclobacteriaceae</taxon>
        <taxon>Belliella</taxon>
    </lineage>
</organism>
<dbReference type="NCBIfam" id="TIGR01764">
    <property type="entry name" value="excise"/>
    <property type="match status" value="1"/>
</dbReference>
<dbReference type="Pfam" id="PF12728">
    <property type="entry name" value="HTH_17"/>
    <property type="match status" value="1"/>
</dbReference>
<dbReference type="OrthoDB" id="597977at2"/>
<evidence type="ECO:0000313" key="3">
    <source>
        <dbReference type="Proteomes" id="UP000198480"/>
    </source>
</evidence>
<dbReference type="EMBL" id="FZOK01000013">
    <property type="protein sequence ID" value="SNS58092.1"/>
    <property type="molecule type" value="Genomic_DNA"/>
</dbReference>
<evidence type="ECO:0000313" key="2">
    <source>
        <dbReference type="EMBL" id="SNS58092.1"/>
    </source>
</evidence>
<dbReference type="InterPro" id="IPR009061">
    <property type="entry name" value="DNA-bd_dom_put_sf"/>
</dbReference>
<dbReference type="InterPro" id="IPR010093">
    <property type="entry name" value="SinI_DNA-bd"/>
</dbReference>